<evidence type="ECO:0000259" key="7">
    <source>
        <dbReference type="Pfam" id="PF12823"/>
    </source>
</evidence>
<dbReference type="NCBIfam" id="TIGR03954">
    <property type="entry name" value="integ_memb_HG"/>
    <property type="match status" value="1"/>
</dbReference>
<dbReference type="InterPro" id="IPR023845">
    <property type="entry name" value="DUF3817_TM"/>
</dbReference>
<evidence type="ECO:0000256" key="6">
    <source>
        <dbReference type="SAM" id="Phobius"/>
    </source>
</evidence>
<keyword evidence="5 6" id="KW-0472">Membrane</keyword>
<proteinExistence type="predicted"/>
<dbReference type="Proteomes" id="UP000290092">
    <property type="component" value="Unassembled WGS sequence"/>
</dbReference>
<dbReference type="RefSeq" id="WP_114841668.1">
    <property type="nucleotide sequence ID" value="NZ_CP031219.1"/>
</dbReference>
<keyword evidence="9" id="KW-1185">Reference proteome</keyword>
<feature type="domain" description="DUF3817" evidence="7">
    <location>
        <begin position="2"/>
        <end position="89"/>
    </location>
</feature>
<name>A0AAX2AIG6_9BACT</name>
<dbReference type="PANTHER" id="PTHR40077">
    <property type="entry name" value="MEMBRANE PROTEIN-RELATED"/>
    <property type="match status" value="1"/>
</dbReference>
<dbReference type="EMBL" id="NXID01000003">
    <property type="protein sequence ID" value="RXK16822.1"/>
    <property type="molecule type" value="Genomic_DNA"/>
</dbReference>
<protein>
    <recommendedName>
        <fullName evidence="7">DUF3817 domain-containing protein</fullName>
    </recommendedName>
</protein>
<dbReference type="Pfam" id="PF12823">
    <property type="entry name" value="DUF3817"/>
    <property type="match status" value="1"/>
</dbReference>
<dbReference type="PANTHER" id="PTHR40077:SF1">
    <property type="entry name" value="MEMBRANE PROTEIN"/>
    <property type="match status" value="1"/>
</dbReference>
<feature type="transmembrane region" description="Helical" evidence="6">
    <location>
        <begin position="6"/>
        <end position="26"/>
    </location>
</feature>
<feature type="transmembrane region" description="Helical" evidence="6">
    <location>
        <begin position="38"/>
        <end position="61"/>
    </location>
</feature>
<sequence length="91" mass="10423">MLNTFRIISLIEGLSYLILLFIAMPIKYLGENPYPVKIVGMAHGVLFIFFAIALFITISKYKWDKGFGFQLFVYSLIPFGAIVIERKIKSL</sequence>
<dbReference type="GO" id="GO:0005886">
    <property type="term" value="C:plasma membrane"/>
    <property type="evidence" value="ECO:0007669"/>
    <property type="project" value="UniProtKB-SubCell"/>
</dbReference>
<evidence type="ECO:0000256" key="5">
    <source>
        <dbReference type="ARBA" id="ARBA00023136"/>
    </source>
</evidence>
<accession>A0AAX2AIG6</accession>
<organism evidence="8 9">
    <name type="scientific">Malaciobacter mytili LMG 24559</name>
    <dbReference type="NCBI Taxonomy" id="1032238"/>
    <lineage>
        <taxon>Bacteria</taxon>
        <taxon>Pseudomonadati</taxon>
        <taxon>Campylobacterota</taxon>
        <taxon>Epsilonproteobacteria</taxon>
        <taxon>Campylobacterales</taxon>
        <taxon>Arcobacteraceae</taxon>
        <taxon>Malaciobacter</taxon>
    </lineage>
</organism>
<comment type="subcellular location">
    <subcellularLocation>
        <location evidence="1">Cell membrane</location>
        <topology evidence="1">Multi-pass membrane protein</topology>
    </subcellularLocation>
</comment>
<dbReference type="AlphaFoldDB" id="A0AAX2AIG6"/>
<evidence type="ECO:0000256" key="1">
    <source>
        <dbReference type="ARBA" id="ARBA00004651"/>
    </source>
</evidence>
<evidence type="ECO:0000256" key="4">
    <source>
        <dbReference type="ARBA" id="ARBA00022989"/>
    </source>
</evidence>
<evidence type="ECO:0000256" key="2">
    <source>
        <dbReference type="ARBA" id="ARBA00022475"/>
    </source>
</evidence>
<comment type="caution">
    <text evidence="8">The sequence shown here is derived from an EMBL/GenBank/DDBJ whole genome shotgun (WGS) entry which is preliminary data.</text>
</comment>
<gene>
    <name evidence="8" type="ORF">CP985_01300</name>
</gene>
<evidence type="ECO:0000256" key="3">
    <source>
        <dbReference type="ARBA" id="ARBA00022692"/>
    </source>
</evidence>
<keyword evidence="2" id="KW-1003">Cell membrane</keyword>
<evidence type="ECO:0000313" key="8">
    <source>
        <dbReference type="EMBL" id="RXK16822.1"/>
    </source>
</evidence>
<keyword evidence="4 6" id="KW-1133">Transmembrane helix</keyword>
<feature type="transmembrane region" description="Helical" evidence="6">
    <location>
        <begin position="67"/>
        <end position="84"/>
    </location>
</feature>
<reference evidence="8 9" key="1">
    <citation type="submission" date="2017-09" db="EMBL/GenBank/DDBJ databases">
        <title>Genomics of the genus Arcobacter.</title>
        <authorList>
            <person name="Perez-Cataluna A."/>
            <person name="Figueras M.J."/>
            <person name="Salas-Masso N."/>
        </authorList>
    </citation>
    <scope>NUCLEOTIDE SEQUENCE [LARGE SCALE GENOMIC DNA]</scope>
    <source>
        <strain evidence="8 9">CECT 7386</strain>
    </source>
</reference>
<keyword evidence="3 6" id="KW-0812">Transmembrane</keyword>
<dbReference type="KEGG" id="amyt:AMYT_1224"/>
<evidence type="ECO:0000313" key="9">
    <source>
        <dbReference type="Proteomes" id="UP000290092"/>
    </source>
</evidence>